<dbReference type="PROSITE" id="PS00518">
    <property type="entry name" value="ZF_RING_1"/>
    <property type="match status" value="1"/>
</dbReference>
<comment type="subcellular location">
    <subcellularLocation>
        <location evidence="1">Membrane</location>
        <topology evidence="1">Multi-pass membrane protein</topology>
    </subcellularLocation>
</comment>
<dbReference type="OrthoDB" id="9049620at2759"/>
<dbReference type="PANTHER" id="PTHR15860:SF0">
    <property type="entry name" value="LP20373P"/>
    <property type="match status" value="1"/>
</dbReference>
<comment type="caution">
    <text evidence="13">The sequence shown here is derived from an EMBL/GenBank/DDBJ whole genome shotgun (WGS) entry which is preliminary data.</text>
</comment>
<evidence type="ECO:0000256" key="7">
    <source>
        <dbReference type="ARBA" id="ARBA00022989"/>
    </source>
</evidence>
<dbReference type="Pfam" id="PF13639">
    <property type="entry name" value="zf-RING_2"/>
    <property type="match status" value="1"/>
</dbReference>
<feature type="compositionally biased region" description="Pro residues" evidence="10">
    <location>
        <begin position="1"/>
        <end position="10"/>
    </location>
</feature>
<gene>
    <name evidence="13" type="ORF">GPECTOR_4g989</name>
</gene>
<evidence type="ECO:0000256" key="4">
    <source>
        <dbReference type="ARBA" id="ARBA00022771"/>
    </source>
</evidence>
<dbReference type="CDD" id="cd16532">
    <property type="entry name" value="RING-HC_RNFT1-like"/>
    <property type="match status" value="1"/>
</dbReference>
<feature type="transmembrane region" description="Helical" evidence="11">
    <location>
        <begin position="213"/>
        <end position="236"/>
    </location>
</feature>
<dbReference type="GO" id="GO:0008270">
    <property type="term" value="F:zinc ion binding"/>
    <property type="evidence" value="ECO:0007669"/>
    <property type="project" value="UniProtKB-KW"/>
</dbReference>
<dbReference type="GO" id="GO:1904294">
    <property type="term" value="P:positive regulation of ERAD pathway"/>
    <property type="evidence" value="ECO:0007669"/>
    <property type="project" value="InterPro"/>
</dbReference>
<organism evidence="13 14">
    <name type="scientific">Gonium pectorale</name>
    <name type="common">Green alga</name>
    <dbReference type="NCBI Taxonomy" id="33097"/>
    <lineage>
        <taxon>Eukaryota</taxon>
        <taxon>Viridiplantae</taxon>
        <taxon>Chlorophyta</taxon>
        <taxon>core chlorophytes</taxon>
        <taxon>Chlorophyceae</taxon>
        <taxon>CS clade</taxon>
        <taxon>Chlamydomonadales</taxon>
        <taxon>Volvocaceae</taxon>
        <taxon>Gonium</taxon>
    </lineage>
</organism>
<accession>A0A150GYD7</accession>
<evidence type="ECO:0000256" key="11">
    <source>
        <dbReference type="SAM" id="Phobius"/>
    </source>
</evidence>
<dbReference type="GO" id="GO:0016020">
    <property type="term" value="C:membrane"/>
    <property type="evidence" value="ECO:0007669"/>
    <property type="project" value="UniProtKB-SubCell"/>
</dbReference>
<dbReference type="SUPFAM" id="SSF57850">
    <property type="entry name" value="RING/U-box"/>
    <property type="match status" value="1"/>
</dbReference>
<dbReference type="InterPro" id="IPR001841">
    <property type="entry name" value="Znf_RING"/>
</dbReference>
<feature type="transmembrane region" description="Helical" evidence="11">
    <location>
        <begin position="97"/>
        <end position="116"/>
    </location>
</feature>
<evidence type="ECO:0000256" key="1">
    <source>
        <dbReference type="ARBA" id="ARBA00004141"/>
    </source>
</evidence>
<feature type="domain" description="RING-type" evidence="12">
    <location>
        <begin position="280"/>
        <end position="318"/>
    </location>
</feature>
<evidence type="ECO:0000256" key="8">
    <source>
        <dbReference type="ARBA" id="ARBA00023136"/>
    </source>
</evidence>
<dbReference type="PROSITE" id="PS50089">
    <property type="entry name" value="ZF_RING_2"/>
    <property type="match status" value="1"/>
</dbReference>
<evidence type="ECO:0000256" key="10">
    <source>
        <dbReference type="SAM" id="MobiDB-lite"/>
    </source>
</evidence>
<sequence length="341" mass="36614">MAGEPSPGPEAPDDGTSVSGGAERHRLLTETAGLSLQAMAEWVADLVPFVLLLMWAFVIRHIGTIMLIVFLAALTFHANADIRRLIALRREASAASCLGQALSVAAFSLFAVAMTLPGSQLLHVLTMRRTEVPSAVDALLMVLLADSLLRFASLAPKLAVVAWFRSEWGAAGGAGGGGSYMSAARQQRQQSRVLTVVERGVALYRSMLPTPVWYGYFIRSFSPVLASLFCGFYLVAKASTVVAQARLLTLALLTATRRSALYGTYVGRDDSGESGSFGACPVCQDPVTTPVRLDCGHIFCEECILEWLERDRTCPMCRAQVRPTGLPTCSDGASPLLPQIF</sequence>
<feature type="region of interest" description="Disordered" evidence="10">
    <location>
        <begin position="1"/>
        <end position="20"/>
    </location>
</feature>
<dbReference type="InterPro" id="IPR017907">
    <property type="entry name" value="Znf_RING_CS"/>
</dbReference>
<evidence type="ECO:0000256" key="2">
    <source>
        <dbReference type="ARBA" id="ARBA00022692"/>
    </source>
</evidence>
<evidence type="ECO:0000256" key="3">
    <source>
        <dbReference type="ARBA" id="ARBA00022723"/>
    </source>
</evidence>
<dbReference type="AlphaFoldDB" id="A0A150GYD7"/>
<proteinExistence type="predicted"/>
<dbReference type="InterPro" id="IPR044235">
    <property type="entry name" value="RNFT1/2"/>
</dbReference>
<keyword evidence="4 9" id="KW-0863">Zinc-finger</keyword>
<keyword evidence="14" id="KW-1185">Reference proteome</keyword>
<keyword evidence="2 11" id="KW-0812">Transmembrane</keyword>
<dbReference type="PANTHER" id="PTHR15860">
    <property type="entry name" value="UNCHARACTERIZED RING FINGER-CONTAINING PROTEIN"/>
    <property type="match status" value="1"/>
</dbReference>
<evidence type="ECO:0000313" key="13">
    <source>
        <dbReference type="EMBL" id="KXZ54917.1"/>
    </source>
</evidence>
<dbReference type="GO" id="GO:0061630">
    <property type="term" value="F:ubiquitin protein ligase activity"/>
    <property type="evidence" value="ECO:0007669"/>
    <property type="project" value="InterPro"/>
</dbReference>
<keyword evidence="5" id="KW-0833">Ubl conjugation pathway</keyword>
<name>A0A150GYD7_GONPE</name>
<keyword evidence="7 11" id="KW-1133">Transmembrane helix</keyword>
<dbReference type="Proteomes" id="UP000075714">
    <property type="component" value="Unassembled WGS sequence"/>
</dbReference>
<keyword evidence="6" id="KW-0862">Zinc</keyword>
<dbReference type="SMART" id="SM00184">
    <property type="entry name" value="RING"/>
    <property type="match status" value="1"/>
</dbReference>
<evidence type="ECO:0000256" key="9">
    <source>
        <dbReference type="PROSITE-ProRule" id="PRU00175"/>
    </source>
</evidence>
<feature type="transmembrane region" description="Helical" evidence="11">
    <location>
        <begin position="49"/>
        <end position="76"/>
    </location>
</feature>
<keyword evidence="8 11" id="KW-0472">Membrane</keyword>
<evidence type="ECO:0000259" key="12">
    <source>
        <dbReference type="PROSITE" id="PS50089"/>
    </source>
</evidence>
<dbReference type="Gene3D" id="3.30.40.10">
    <property type="entry name" value="Zinc/RING finger domain, C3HC4 (zinc finger)"/>
    <property type="match status" value="1"/>
</dbReference>
<reference evidence="14" key="1">
    <citation type="journal article" date="2016" name="Nat. Commun.">
        <title>The Gonium pectorale genome demonstrates co-option of cell cycle regulation during the evolution of multicellularity.</title>
        <authorList>
            <person name="Hanschen E.R."/>
            <person name="Marriage T.N."/>
            <person name="Ferris P.J."/>
            <person name="Hamaji T."/>
            <person name="Toyoda A."/>
            <person name="Fujiyama A."/>
            <person name="Neme R."/>
            <person name="Noguchi H."/>
            <person name="Minakuchi Y."/>
            <person name="Suzuki M."/>
            <person name="Kawai-Toyooka H."/>
            <person name="Smith D.R."/>
            <person name="Sparks H."/>
            <person name="Anderson J."/>
            <person name="Bakaric R."/>
            <person name="Luria V."/>
            <person name="Karger A."/>
            <person name="Kirschner M.W."/>
            <person name="Durand P.M."/>
            <person name="Michod R.E."/>
            <person name="Nozaki H."/>
            <person name="Olson B.J."/>
        </authorList>
    </citation>
    <scope>NUCLEOTIDE SEQUENCE [LARGE SCALE GENOMIC DNA]</scope>
    <source>
        <strain evidence="14">NIES-2863</strain>
    </source>
</reference>
<protein>
    <recommendedName>
        <fullName evidence="12">RING-type domain-containing protein</fullName>
    </recommendedName>
</protein>
<evidence type="ECO:0000256" key="6">
    <source>
        <dbReference type="ARBA" id="ARBA00022833"/>
    </source>
</evidence>
<dbReference type="InterPro" id="IPR013083">
    <property type="entry name" value="Znf_RING/FYVE/PHD"/>
</dbReference>
<keyword evidence="3" id="KW-0479">Metal-binding</keyword>
<evidence type="ECO:0000256" key="5">
    <source>
        <dbReference type="ARBA" id="ARBA00022786"/>
    </source>
</evidence>
<evidence type="ECO:0000313" key="14">
    <source>
        <dbReference type="Proteomes" id="UP000075714"/>
    </source>
</evidence>
<dbReference type="EMBL" id="LSYV01000005">
    <property type="protein sequence ID" value="KXZ54917.1"/>
    <property type="molecule type" value="Genomic_DNA"/>
</dbReference>